<proteinExistence type="predicted"/>
<feature type="compositionally biased region" description="Gly residues" evidence="1">
    <location>
        <begin position="46"/>
        <end position="60"/>
    </location>
</feature>
<protein>
    <submittedName>
        <fullName evidence="3">Uncharacterized protein</fullName>
    </submittedName>
</protein>
<reference evidence="3 4" key="1">
    <citation type="journal article" date="2015" name="Proc. Natl. Acad. Sci. U.S.A.">
        <title>The resurrection genome of Boea hygrometrica: A blueprint for survival of dehydration.</title>
        <authorList>
            <person name="Xiao L."/>
            <person name="Yang G."/>
            <person name="Zhang L."/>
            <person name="Yang X."/>
            <person name="Zhao S."/>
            <person name="Ji Z."/>
            <person name="Zhou Q."/>
            <person name="Hu M."/>
            <person name="Wang Y."/>
            <person name="Chen M."/>
            <person name="Xu Y."/>
            <person name="Jin H."/>
            <person name="Xiao X."/>
            <person name="Hu G."/>
            <person name="Bao F."/>
            <person name="Hu Y."/>
            <person name="Wan P."/>
            <person name="Li L."/>
            <person name="Deng X."/>
            <person name="Kuang T."/>
            <person name="Xiang C."/>
            <person name="Zhu J.K."/>
            <person name="Oliver M.J."/>
            <person name="He Y."/>
        </authorList>
    </citation>
    <scope>NUCLEOTIDE SEQUENCE [LARGE SCALE GENOMIC DNA]</scope>
    <source>
        <strain evidence="4">cv. XS01</strain>
    </source>
</reference>
<evidence type="ECO:0000313" key="4">
    <source>
        <dbReference type="Proteomes" id="UP000250235"/>
    </source>
</evidence>
<sequence>MVASFCLAAAPRRALLIGGTKVGTETVAAHVDENHHNIPREYFNQKGGGSTGGDNGNGGG</sequence>
<evidence type="ECO:0000256" key="1">
    <source>
        <dbReference type="SAM" id="MobiDB-lite"/>
    </source>
</evidence>
<reference evidence="3" key="2">
    <citation type="submission" date="2016-02" db="EMBL/GenBank/DDBJ databases">
        <authorList>
            <person name="Alioto T."/>
            <person name="Alioto T."/>
        </authorList>
    </citation>
    <scope>NUCLEOTIDE SEQUENCE</scope>
</reference>
<dbReference type="EMBL" id="KV011785">
    <property type="protein sequence ID" value="KZV26173.1"/>
    <property type="molecule type" value="Genomic_DNA"/>
</dbReference>
<organism evidence="3 4">
    <name type="scientific">Dorcoceras hygrometricum</name>
    <dbReference type="NCBI Taxonomy" id="472368"/>
    <lineage>
        <taxon>Eukaryota</taxon>
        <taxon>Viridiplantae</taxon>
        <taxon>Streptophyta</taxon>
        <taxon>Embryophyta</taxon>
        <taxon>Tracheophyta</taxon>
        <taxon>Spermatophyta</taxon>
        <taxon>Magnoliopsida</taxon>
        <taxon>eudicotyledons</taxon>
        <taxon>Gunneridae</taxon>
        <taxon>Pentapetalae</taxon>
        <taxon>asterids</taxon>
        <taxon>lamiids</taxon>
        <taxon>Lamiales</taxon>
        <taxon>Gesneriaceae</taxon>
        <taxon>Didymocarpoideae</taxon>
        <taxon>Trichosporeae</taxon>
        <taxon>Loxocarpinae</taxon>
        <taxon>Dorcoceras</taxon>
    </lineage>
</organism>
<gene>
    <name evidence="2" type="ORF">F511_06339</name>
    <name evidence="3" type="ORF">F511_06340</name>
</gene>
<feature type="region of interest" description="Disordered" evidence="1">
    <location>
        <begin position="39"/>
        <end position="60"/>
    </location>
</feature>
<accession>A0A2Z7AXH7</accession>
<dbReference type="EMBL" id="KV011785">
    <property type="protein sequence ID" value="KZV26172.1"/>
    <property type="molecule type" value="Genomic_DNA"/>
</dbReference>
<evidence type="ECO:0000313" key="3">
    <source>
        <dbReference type="EMBL" id="KZV26173.1"/>
    </source>
</evidence>
<evidence type="ECO:0000313" key="2">
    <source>
        <dbReference type="EMBL" id="KZV26172.1"/>
    </source>
</evidence>
<name>A0A2Z7AXH7_9LAMI</name>
<keyword evidence="4" id="KW-1185">Reference proteome</keyword>
<dbReference type="OrthoDB" id="913239at2759"/>
<dbReference type="Proteomes" id="UP000250235">
    <property type="component" value="Unassembled WGS sequence"/>
</dbReference>
<dbReference type="AlphaFoldDB" id="A0A2Z7AXH7"/>